<feature type="repeat" description="ANK" evidence="2">
    <location>
        <begin position="141"/>
        <end position="173"/>
    </location>
</feature>
<dbReference type="PANTHER" id="PTHR24179">
    <property type="entry name" value="PROTEIN PHOSPHATASE 1 REGULATORY SUBUNIT 12"/>
    <property type="match status" value="1"/>
</dbReference>
<dbReference type="GeneID" id="106808282"/>
<feature type="compositionally biased region" description="Basic and acidic residues" evidence="3">
    <location>
        <begin position="426"/>
        <end position="439"/>
    </location>
</feature>
<dbReference type="InterPro" id="IPR051226">
    <property type="entry name" value="PP1_Regulatory_Subunit"/>
</dbReference>
<dbReference type="Pfam" id="PF12796">
    <property type="entry name" value="Ank_2"/>
    <property type="match status" value="2"/>
</dbReference>
<feature type="repeat" description="ANK" evidence="2">
    <location>
        <begin position="108"/>
        <end position="140"/>
    </location>
</feature>
<dbReference type="Gene3D" id="1.25.40.20">
    <property type="entry name" value="Ankyrin repeat-containing domain"/>
    <property type="match status" value="2"/>
</dbReference>
<evidence type="ECO:0000313" key="4">
    <source>
        <dbReference type="Proteomes" id="UP000695022"/>
    </source>
</evidence>
<evidence type="ECO:0000313" key="5">
    <source>
        <dbReference type="RefSeq" id="XP_014666415.1"/>
    </source>
</evidence>
<keyword evidence="2" id="KW-0040">ANK repeat</keyword>
<dbReference type="PROSITE" id="PS50088">
    <property type="entry name" value="ANK_REPEAT"/>
    <property type="match status" value="4"/>
</dbReference>
<evidence type="ECO:0000256" key="2">
    <source>
        <dbReference type="PROSITE-ProRule" id="PRU00023"/>
    </source>
</evidence>
<evidence type="ECO:0000256" key="1">
    <source>
        <dbReference type="ARBA" id="ARBA00022737"/>
    </source>
</evidence>
<feature type="repeat" description="ANK" evidence="2">
    <location>
        <begin position="234"/>
        <end position="266"/>
    </location>
</feature>
<reference evidence="5" key="1">
    <citation type="submission" date="2025-08" db="UniProtKB">
        <authorList>
            <consortium name="RefSeq"/>
        </authorList>
    </citation>
    <scope>IDENTIFICATION</scope>
</reference>
<dbReference type="PANTHER" id="PTHR24179:SF29">
    <property type="entry name" value="LD46604P"/>
    <property type="match status" value="1"/>
</dbReference>
<proteinExistence type="predicted"/>
<dbReference type="PRINTS" id="PR01415">
    <property type="entry name" value="ANKYRIN"/>
</dbReference>
<feature type="compositionally biased region" description="Polar residues" evidence="3">
    <location>
        <begin position="444"/>
        <end position="454"/>
    </location>
</feature>
<keyword evidence="1" id="KW-0677">Repeat</keyword>
<feature type="compositionally biased region" description="Low complexity" evidence="3">
    <location>
        <begin position="349"/>
        <end position="363"/>
    </location>
</feature>
<feature type="repeat" description="ANK" evidence="2">
    <location>
        <begin position="267"/>
        <end position="299"/>
    </location>
</feature>
<feature type="compositionally biased region" description="Basic and acidic residues" evidence="3">
    <location>
        <begin position="368"/>
        <end position="397"/>
    </location>
</feature>
<accession>A0ABM1E2J4</accession>
<dbReference type="InterPro" id="IPR036770">
    <property type="entry name" value="Ankyrin_rpt-contain_sf"/>
</dbReference>
<dbReference type="InterPro" id="IPR002110">
    <property type="entry name" value="Ankyrin_rpt"/>
</dbReference>
<sequence length="578" mass="63638">MVEHGELMAEIPVLEKMPMQERLKHARKRRSQQLKKYGQREKEHSRKKKNSSAGGSSGKRKAAAGRAAHLHIRFEPSVMLLEAAARNDVEEVRRLLKAGVSPDVTNEDGLTALHQCCIDDSEEMMQLLLEFRANVNAKDSELWTPLHAAATCGHLHLVKLLVNKSADLLAVNADGNMPYDICEDEVTLDYIESAMASKGVTQLLIDDTRSATERMMLQELKLLASADMEYRNHIAATPLHIAAANGFVSVVEYLLDNHVSLDVMDSDGWFPIHAAACWGHPQILEMLVGNGADIEAKTKNGETPYDICEDPDLKDRILELKSELEHNLSKRPLHMRRHSTNTRRHLYGSCSSITSVTSKSSQSIRRTSLRDKSMLSRREAQEEAKLRVQTEETKDSVALDDVEVTLPPSPRGRTLGSPKPSPKMHMKQERAQRSPKPGERPSVANDTSGDNSSPMERLERAIRPPGGAPDAAWQGERDEHGGSTGSIPGTLSDLKHKRRSSSDNKLQQEVVVAPPAGKANAKNGRTSHNGKLDESGSGGGGGGTRIQFVETKYKFSSLPGEVVGPRQRKKGCLQCVVL</sequence>
<dbReference type="Proteomes" id="UP000695022">
    <property type="component" value="Unplaced"/>
</dbReference>
<protein>
    <submittedName>
        <fullName evidence="5">Protein phosphatase 1 regulatory subunit 16A-like isoform X1</fullName>
    </submittedName>
</protein>
<gene>
    <name evidence="5" type="primary">LOC106808282</name>
</gene>
<dbReference type="PROSITE" id="PS50297">
    <property type="entry name" value="ANK_REP_REGION"/>
    <property type="match status" value="4"/>
</dbReference>
<dbReference type="SUPFAM" id="SSF48403">
    <property type="entry name" value="Ankyrin repeat"/>
    <property type="match status" value="1"/>
</dbReference>
<name>A0ABM1E2J4_PRICU</name>
<feature type="compositionally biased region" description="Basic residues" evidence="3">
    <location>
        <begin position="329"/>
        <end position="346"/>
    </location>
</feature>
<evidence type="ECO:0000256" key="3">
    <source>
        <dbReference type="SAM" id="MobiDB-lite"/>
    </source>
</evidence>
<dbReference type="RefSeq" id="XP_014666415.1">
    <property type="nucleotide sequence ID" value="XM_014810929.1"/>
</dbReference>
<feature type="region of interest" description="Disordered" evidence="3">
    <location>
        <begin position="18"/>
        <end position="64"/>
    </location>
</feature>
<feature type="region of interest" description="Disordered" evidence="3">
    <location>
        <begin position="329"/>
        <end position="545"/>
    </location>
</feature>
<keyword evidence="4" id="KW-1185">Reference proteome</keyword>
<feature type="compositionally biased region" description="Basic residues" evidence="3">
    <location>
        <begin position="24"/>
        <end position="33"/>
    </location>
</feature>
<dbReference type="SMART" id="SM00248">
    <property type="entry name" value="ANK"/>
    <property type="match status" value="5"/>
</dbReference>
<organism evidence="4 5">
    <name type="scientific">Priapulus caudatus</name>
    <name type="common">Priapulid worm</name>
    <dbReference type="NCBI Taxonomy" id="37621"/>
    <lineage>
        <taxon>Eukaryota</taxon>
        <taxon>Metazoa</taxon>
        <taxon>Ecdysozoa</taxon>
        <taxon>Scalidophora</taxon>
        <taxon>Priapulida</taxon>
        <taxon>Priapulimorpha</taxon>
        <taxon>Priapulimorphida</taxon>
        <taxon>Priapulidae</taxon>
        <taxon>Priapulus</taxon>
    </lineage>
</organism>